<gene>
    <name evidence="1" type="ORF">L2Y54_14235</name>
</gene>
<dbReference type="Proteomes" id="UP001054801">
    <property type="component" value="Chromosome"/>
</dbReference>
<evidence type="ECO:0000313" key="1">
    <source>
        <dbReference type="EMBL" id="UJS23097.1"/>
    </source>
</evidence>
<reference evidence="1" key="1">
    <citation type="journal article" date="2022" name="Microorganisms">
        <title>Two New Species of Filamentous Sulfur Bacteria of the Genus Thiothrix, Thiothrix winogradskyi sp. nov. and 'Candidatus Thiothrix sulfatifontis' sp. nov.</title>
        <authorList>
            <person name="Ravin N.V."/>
            <person name="Rossetti S."/>
            <person name="Beletsky A.V."/>
            <person name="Kadnikov V.V."/>
            <person name="Rudenko T.S."/>
            <person name="Smolyakov D.D."/>
            <person name="Moskvitina M.I."/>
            <person name="Gureeva M.V."/>
            <person name="Mardanov A.V."/>
            <person name="Grabovich M.Y."/>
        </authorList>
    </citation>
    <scope>NUCLEOTIDE SEQUENCE</scope>
    <source>
        <strain evidence="1">CT3</strain>
    </source>
</reference>
<evidence type="ECO:0000313" key="2">
    <source>
        <dbReference type="Proteomes" id="UP001054801"/>
    </source>
</evidence>
<name>A0ABY3SVX0_9GAMM</name>
<dbReference type="RefSeq" id="WP_236496969.1">
    <property type="nucleotide sequence ID" value="NZ_CP091244.1"/>
</dbReference>
<proteinExistence type="predicted"/>
<protein>
    <submittedName>
        <fullName evidence="1">Uncharacterized protein</fullName>
    </submittedName>
</protein>
<organism evidence="1 2">
    <name type="scientific">Thiothrix winogradskyi</name>
    <dbReference type="NCBI Taxonomy" id="96472"/>
    <lineage>
        <taxon>Bacteria</taxon>
        <taxon>Pseudomonadati</taxon>
        <taxon>Pseudomonadota</taxon>
        <taxon>Gammaproteobacteria</taxon>
        <taxon>Thiotrichales</taxon>
        <taxon>Thiotrichaceae</taxon>
        <taxon>Thiothrix</taxon>
    </lineage>
</organism>
<accession>A0ABY3SVX0</accession>
<keyword evidence="2" id="KW-1185">Reference proteome</keyword>
<sequence length="446" mass="49109">MKNISSVEAKSYMLLTTADRQIEGFTHGTDPVTSFEDSLFEAIFFHEGAVLPDIFTFISSAIASKQSDAGLMHLELAVEEGLVIPAFRYNCTSFSESLALIEEQGIQGVQEVPRIIAHRLDNAFEKNKTRKLINGANEISQVFAVRLLNGLKSFTMRASSQPIVEEVVITADFINKYGMKNEVIAAIENEHGELRRGTFYNILLSALNKISDSGKRIVHDSARDIFEHPACVFNPNARIAAHNLVALANATYHINMADSFGVGSYMPGRIYAPWAQPALVTATCVARDIPMERSLTSTEAKNEKLAITVSIPSVSQLRVVPWGELLKIRNDLGRGYFASIKAWHEEPDKYAGEVERCLQAYAKALTSAVKTNAPLATVALHKFSDTDKVSIRSATQLVLDAISEGNPVAKLFISAVGPLSNIAYSWLSERNINLEFAHSRYKSVVI</sequence>
<dbReference type="EMBL" id="CP091244">
    <property type="protein sequence ID" value="UJS23097.1"/>
    <property type="molecule type" value="Genomic_DNA"/>
</dbReference>